<dbReference type="GO" id="GO:0016020">
    <property type="term" value="C:membrane"/>
    <property type="evidence" value="ECO:0007669"/>
    <property type="project" value="UniProtKB-SubCell"/>
</dbReference>
<keyword evidence="9" id="KW-1133">Transmembrane helix</keyword>
<comment type="pathway">
    <text evidence="2">Protein modification; protein ubiquitination.</text>
</comment>
<dbReference type="EMBL" id="BAABME010002983">
    <property type="protein sequence ID" value="GAA0156933.1"/>
    <property type="molecule type" value="Genomic_DNA"/>
</dbReference>
<name>A0AAV3Q3B1_LITER</name>
<evidence type="ECO:0000256" key="1">
    <source>
        <dbReference type="ARBA" id="ARBA00004167"/>
    </source>
</evidence>
<keyword evidence="3" id="KW-0808">Transferase</keyword>
<evidence type="ECO:0000259" key="12">
    <source>
        <dbReference type="Pfam" id="PF12678"/>
    </source>
</evidence>
<feature type="domain" description="Zinc finger RING-H2-type" evidence="12">
    <location>
        <begin position="9"/>
        <end position="31"/>
    </location>
</feature>
<accession>A0AAV3Q3B1</accession>
<dbReference type="SUPFAM" id="SSF57850">
    <property type="entry name" value="RING/U-box"/>
    <property type="match status" value="1"/>
</dbReference>
<dbReference type="GO" id="GO:0031625">
    <property type="term" value="F:ubiquitin protein ligase binding"/>
    <property type="evidence" value="ECO:0007669"/>
    <property type="project" value="TreeGrafter"/>
</dbReference>
<reference evidence="13 14" key="1">
    <citation type="submission" date="2024-01" db="EMBL/GenBank/DDBJ databases">
        <title>The complete chloroplast genome sequence of Lithospermum erythrorhizon: insights into the phylogenetic relationship among Boraginaceae species and the maternal lineages of purple gromwells.</title>
        <authorList>
            <person name="Okada T."/>
            <person name="Watanabe K."/>
        </authorList>
    </citation>
    <scope>NUCLEOTIDE SEQUENCE [LARGE SCALE GENOMIC DNA]</scope>
</reference>
<dbReference type="Gene3D" id="3.30.40.10">
    <property type="entry name" value="Zinc/RING finger domain, C3HC4 (zinc finger)"/>
    <property type="match status" value="1"/>
</dbReference>
<dbReference type="PANTHER" id="PTHR45768">
    <property type="entry name" value="E3 UBIQUITIN-PROTEIN LIGASE RNF13-LIKE"/>
    <property type="match status" value="1"/>
</dbReference>
<keyword evidence="10" id="KW-0472">Membrane</keyword>
<keyword evidence="5" id="KW-0479">Metal-binding</keyword>
<dbReference type="GO" id="GO:0008270">
    <property type="term" value="F:zinc ion binding"/>
    <property type="evidence" value="ECO:0007669"/>
    <property type="project" value="UniProtKB-KW"/>
</dbReference>
<dbReference type="AlphaFoldDB" id="A0AAV3Q3B1"/>
<proteinExistence type="inferred from homology"/>
<dbReference type="InterPro" id="IPR024766">
    <property type="entry name" value="Znf_RING_H2"/>
</dbReference>
<dbReference type="PANTHER" id="PTHR45768:SF18">
    <property type="entry name" value="RING-H2 FINGER PROTEIN ATL47-RELATED"/>
    <property type="match status" value="1"/>
</dbReference>
<evidence type="ECO:0000256" key="3">
    <source>
        <dbReference type="ARBA" id="ARBA00022679"/>
    </source>
</evidence>
<comment type="similarity">
    <text evidence="11">Belongs to the RING-type zinc finger family. ATL subfamily.</text>
</comment>
<evidence type="ECO:0000256" key="8">
    <source>
        <dbReference type="ARBA" id="ARBA00022833"/>
    </source>
</evidence>
<gene>
    <name evidence="13" type="ORF">LIER_14308</name>
</gene>
<evidence type="ECO:0000256" key="5">
    <source>
        <dbReference type="ARBA" id="ARBA00022723"/>
    </source>
</evidence>
<dbReference type="GO" id="GO:0016740">
    <property type="term" value="F:transferase activity"/>
    <property type="evidence" value="ECO:0007669"/>
    <property type="project" value="UniProtKB-KW"/>
</dbReference>
<protein>
    <submittedName>
        <fullName evidence="13">Ubiquitin-protein ligase</fullName>
    </submittedName>
</protein>
<organism evidence="13 14">
    <name type="scientific">Lithospermum erythrorhizon</name>
    <name type="common">Purple gromwell</name>
    <name type="synonym">Lithospermum officinale var. erythrorhizon</name>
    <dbReference type="NCBI Taxonomy" id="34254"/>
    <lineage>
        <taxon>Eukaryota</taxon>
        <taxon>Viridiplantae</taxon>
        <taxon>Streptophyta</taxon>
        <taxon>Embryophyta</taxon>
        <taxon>Tracheophyta</taxon>
        <taxon>Spermatophyta</taxon>
        <taxon>Magnoliopsida</taxon>
        <taxon>eudicotyledons</taxon>
        <taxon>Gunneridae</taxon>
        <taxon>Pentapetalae</taxon>
        <taxon>asterids</taxon>
        <taxon>lamiids</taxon>
        <taxon>Boraginales</taxon>
        <taxon>Boraginaceae</taxon>
        <taxon>Boraginoideae</taxon>
        <taxon>Lithospermeae</taxon>
        <taxon>Lithospermum</taxon>
    </lineage>
</organism>
<dbReference type="GO" id="GO:0016874">
    <property type="term" value="F:ligase activity"/>
    <property type="evidence" value="ECO:0007669"/>
    <property type="project" value="UniProtKB-KW"/>
</dbReference>
<dbReference type="Proteomes" id="UP001454036">
    <property type="component" value="Unassembled WGS sequence"/>
</dbReference>
<dbReference type="InterPro" id="IPR013083">
    <property type="entry name" value="Znf_RING/FYVE/PHD"/>
</dbReference>
<dbReference type="Pfam" id="PF12678">
    <property type="entry name" value="zf-rbx1"/>
    <property type="match status" value="1"/>
</dbReference>
<evidence type="ECO:0000256" key="10">
    <source>
        <dbReference type="ARBA" id="ARBA00023136"/>
    </source>
</evidence>
<keyword evidence="6" id="KW-0863">Zinc-finger</keyword>
<evidence type="ECO:0000256" key="6">
    <source>
        <dbReference type="ARBA" id="ARBA00022771"/>
    </source>
</evidence>
<evidence type="ECO:0000313" key="14">
    <source>
        <dbReference type="Proteomes" id="UP001454036"/>
    </source>
</evidence>
<keyword evidence="7" id="KW-0833">Ubl conjugation pathway</keyword>
<evidence type="ECO:0000256" key="7">
    <source>
        <dbReference type="ARBA" id="ARBA00022786"/>
    </source>
</evidence>
<evidence type="ECO:0000256" key="4">
    <source>
        <dbReference type="ARBA" id="ARBA00022692"/>
    </source>
</evidence>
<keyword evidence="4" id="KW-0812">Transmembrane</keyword>
<sequence>MPFFCSLQSHAFHMNCIDTWMLSNSTCPLCRQLISSGIALDNSVFNNDELRGQLNVLSRNSAIEVSTSHMDGNFGVEAGEMRVLSVRLGKFRNVNIGERRELDQGETSSSINLDARRCYSMGTFQYVVGESELQVALSSNDIGAGSFRFTKTGHDHGGNNADREAKKINARTRGGDSFSVSKIWLWSKRSKFPSLADTNRRLTPLDIL</sequence>
<keyword evidence="14" id="KW-1185">Reference proteome</keyword>
<evidence type="ECO:0000256" key="9">
    <source>
        <dbReference type="ARBA" id="ARBA00022989"/>
    </source>
</evidence>
<keyword evidence="13" id="KW-0436">Ligase</keyword>
<evidence type="ECO:0000256" key="11">
    <source>
        <dbReference type="ARBA" id="ARBA00024209"/>
    </source>
</evidence>
<evidence type="ECO:0000256" key="2">
    <source>
        <dbReference type="ARBA" id="ARBA00004906"/>
    </source>
</evidence>
<comment type="subcellular location">
    <subcellularLocation>
        <location evidence="1">Membrane</location>
        <topology evidence="1">Single-pass membrane protein</topology>
    </subcellularLocation>
</comment>
<keyword evidence="8" id="KW-0862">Zinc</keyword>
<comment type="caution">
    <text evidence="13">The sequence shown here is derived from an EMBL/GenBank/DDBJ whole genome shotgun (WGS) entry which is preliminary data.</text>
</comment>
<evidence type="ECO:0000313" key="13">
    <source>
        <dbReference type="EMBL" id="GAA0156933.1"/>
    </source>
</evidence>